<protein>
    <submittedName>
        <fullName evidence="3">Uncharacterized protein</fullName>
    </submittedName>
</protein>
<accession>A0A0C9UAU6</accession>
<feature type="compositionally biased region" description="Polar residues" evidence="1">
    <location>
        <begin position="219"/>
        <end position="233"/>
    </location>
</feature>
<feature type="region of interest" description="Disordered" evidence="1">
    <location>
        <begin position="219"/>
        <end position="241"/>
    </location>
</feature>
<proteinExistence type="predicted"/>
<organism evidence="3 4">
    <name type="scientific">Sphaerobolus stellatus (strain SS14)</name>
    <dbReference type="NCBI Taxonomy" id="990650"/>
    <lineage>
        <taxon>Eukaryota</taxon>
        <taxon>Fungi</taxon>
        <taxon>Dikarya</taxon>
        <taxon>Basidiomycota</taxon>
        <taxon>Agaricomycotina</taxon>
        <taxon>Agaricomycetes</taxon>
        <taxon>Phallomycetidae</taxon>
        <taxon>Geastrales</taxon>
        <taxon>Sphaerobolaceae</taxon>
        <taxon>Sphaerobolus</taxon>
    </lineage>
</organism>
<evidence type="ECO:0000313" key="3">
    <source>
        <dbReference type="EMBL" id="KIJ40273.1"/>
    </source>
</evidence>
<gene>
    <name evidence="3" type="ORF">M422DRAFT_49213</name>
</gene>
<keyword evidence="4" id="KW-1185">Reference proteome</keyword>
<keyword evidence="2" id="KW-0472">Membrane</keyword>
<dbReference type="EMBL" id="KN837145">
    <property type="protein sequence ID" value="KIJ40273.1"/>
    <property type="molecule type" value="Genomic_DNA"/>
</dbReference>
<dbReference type="Proteomes" id="UP000054279">
    <property type="component" value="Unassembled WGS sequence"/>
</dbReference>
<feature type="transmembrane region" description="Helical" evidence="2">
    <location>
        <begin position="250"/>
        <end position="272"/>
    </location>
</feature>
<dbReference type="HOGENOM" id="CLU_998089_0_0_1"/>
<name>A0A0C9UAU6_SPHS4</name>
<evidence type="ECO:0000313" key="4">
    <source>
        <dbReference type="Proteomes" id="UP000054279"/>
    </source>
</evidence>
<evidence type="ECO:0000256" key="1">
    <source>
        <dbReference type="SAM" id="MobiDB-lite"/>
    </source>
</evidence>
<evidence type="ECO:0000256" key="2">
    <source>
        <dbReference type="SAM" id="Phobius"/>
    </source>
</evidence>
<sequence>MTRGQCCHMQLCPNCSSSTPLLYPQGQSYSAHIQPIHITTMGINIRVEAIYPATQTEISPQSQQHHPIFNGVHICPSRNADIISSQKHQDNGQVASDAEYTPCTIGHDDETKVNHKYNQLPCPRDIPVLTSKAESPAAEELKNNIPFAPTHSDTVPSISEMGTSTASNNSDYKTYSAQTKFLHPNTGDTIISQSQSPPSTNFALSKQMLQLRRADVSLESGQNDNGQQRSAAHSESMVEGERKLRRRGKLIKFSLATLGNLLAIPGMISAIISNDMQLT</sequence>
<keyword evidence="2" id="KW-1133">Transmembrane helix</keyword>
<keyword evidence="2" id="KW-0812">Transmembrane</keyword>
<dbReference type="AlphaFoldDB" id="A0A0C9UAU6"/>
<reference evidence="3 4" key="1">
    <citation type="submission" date="2014-06" db="EMBL/GenBank/DDBJ databases">
        <title>Evolutionary Origins and Diversification of the Mycorrhizal Mutualists.</title>
        <authorList>
            <consortium name="DOE Joint Genome Institute"/>
            <consortium name="Mycorrhizal Genomics Consortium"/>
            <person name="Kohler A."/>
            <person name="Kuo A."/>
            <person name="Nagy L.G."/>
            <person name="Floudas D."/>
            <person name="Copeland A."/>
            <person name="Barry K.W."/>
            <person name="Cichocki N."/>
            <person name="Veneault-Fourrey C."/>
            <person name="LaButti K."/>
            <person name="Lindquist E.A."/>
            <person name="Lipzen A."/>
            <person name="Lundell T."/>
            <person name="Morin E."/>
            <person name="Murat C."/>
            <person name="Riley R."/>
            <person name="Ohm R."/>
            <person name="Sun H."/>
            <person name="Tunlid A."/>
            <person name="Henrissat B."/>
            <person name="Grigoriev I.V."/>
            <person name="Hibbett D.S."/>
            <person name="Martin F."/>
        </authorList>
    </citation>
    <scope>NUCLEOTIDE SEQUENCE [LARGE SCALE GENOMIC DNA]</scope>
    <source>
        <strain evidence="3 4">SS14</strain>
    </source>
</reference>